<dbReference type="PRINTS" id="PR00411">
    <property type="entry name" value="PNDRDTASEI"/>
</dbReference>
<dbReference type="InterPro" id="IPR017224">
    <property type="entry name" value="Opine_Oxase_asu/HCN_bsu"/>
</dbReference>
<dbReference type="PANTHER" id="PTHR42949:SF3">
    <property type="entry name" value="ANAEROBIC GLYCEROL-3-PHOSPHATE DEHYDROGENASE SUBUNIT B"/>
    <property type="match status" value="1"/>
</dbReference>
<dbReference type="InterPro" id="IPR051691">
    <property type="entry name" value="Metab_Enz_Cyan_OpOx_G3PDH"/>
</dbReference>
<dbReference type="CDD" id="cd19946">
    <property type="entry name" value="GlpA-like_Fer2_BFD-like"/>
    <property type="match status" value="1"/>
</dbReference>
<dbReference type="InterPro" id="IPR036188">
    <property type="entry name" value="FAD/NAD-bd_sf"/>
</dbReference>
<dbReference type="Gene3D" id="1.10.10.1100">
    <property type="entry name" value="BFD-like [2Fe-2S]-binding domain"/>
    <property type="match status" value="1"/>
</dbReference>
<proteinExistence type="predicted"/>
<reference evidence="5 6" key="2">
    <citation type="submission" date="2020-03" db="EMBL/GenBank/DDBJ databases">
        <title>Roseomonas stagni sp. nov., isolated from pond water in Japan.</title>
        <authorList>
            <person name="Furuhata K."/>
            <person name="Miyamoto H."/>
            <person name="Goto K."/>
        </authorList>
    </citation>
    <scope>NUCLEOTIDE SEQUENCE [LARGE SCALE GENOMIC DNA]</scope>
    <source>
        <strain evidence="5 6">PeD5</strain>
    </source>
</reference>
<evidence type="ECO:0000313" key="6">
    <source>
        <dbReference type="Proteomes" id="UP000475385"/>
    </source>
</evidence>
<dbReference type="EMBL" id="JAAIKB010000004">
    <property type="protein sequence ID" value="NGM20837.1"/>
    <property type="molecule type" value="Genomic_DNA"/>
</dbReference>
<evidence type="ECO:0000313" key="5">
    <source>
        <dbReference type="EMBL" id="NGM20837.1"/>
    </source>
</evidence>
<accession>A0A6M1LKW1</accession>
<feature type="region of interest" description="Disordered" evidence="2">
    <location>
        <begin position="1"/>
        <end position="30"/>
    </location>
</feature>
<keyword evidence="1" id="KW-0560">Oxidoreductase</keyword>
<dbReference type="Pfam" id="PF04324">
    <property type="entry name" value="Fer2_BFD"/>
    <property type="match status" value="1"/>
</dbReference>
<evidence type="ECO:0000256" key="1">
    <source>
        <dbReference type="ARBA" id="ARBA00023002"/>
    </source>
</evidence>
<protein>
    <submittedName>
        <fullName evidence="5">FAD-dependent oxidoreductase</fullName>
    </submittedName>
</protein>
<feature type="compositionally biased region" description="Basic residues" evidence="2">
    <location>
        <begin position="1"/>
        <end position="12"/>
    </location>
</feature>
<dbReference type="PRINTS" id="PR00368">
    <property type="entry name" value="FADPNR"/>
</dbReference>
<name>A0A6M1LKW1_9PROT</name>
<sequence>MGRRPAHRGAGRRHADGGAAHPGPGAAAQRIRRRRAGRLLHDGRLPGLLGLDGARRQAARLQHHRHRIAPHRDAGGSVASPAVIVIGAGPAGIRAAARLVEAGLRPVLIDENERSGGQIYRRQPAGFTRPASALYGSEAAKAVALHAAADALAPRLDYRPGTLVWGIADGAVLTQRGDRLERLPYAALILCSGATDRIMPLPGWTLPGVYSLGAAQIALKAQACAIGSRVVFMGTGPLLYLVAWQYVKAGATVAAVLDTSPSRRRVLAAAALAARPAVLAQGLRYLAGLRRAGIPVLTGVTPLRIEGHGRVAGVVVSDRAGRERRVEADAVGLGYGLRSETQLADLAKARFGFDAVARQWLPETDADGRSSVPLVYLAGDGAVVRGADAAELAGRLAACAALRDLGHAVPEEEFSRLRAALRPMSRFRQGLENGFPWPGHLAAMLPNETIICRCEAITAGAIRRTVAETGAPEMNRAKSLGRVGMGRCQGRICGLAAAEVIAAARGVPVEEVGQLRGAAPIKPLPLTAELGPDEG</sequence>
<keyword evidence="6" id="KW-1185">Reference proteome</keyword>
<feature type="domain" description="BFD-like [2Fe-2S]-binding" evidence="3">
    <location>
        <begin position="450"/>
        <end position="502"/>
    </location>
</feature>
<evidence type="ECO:0000259" key="3">
    <source>
        <dbReference type="Pfam" id="PF04324"/>
    </source>
</evidence>
<feature type="compositionally biased region" description="Low complexity" evidence="2">
    <location>
        <begin position="17"/>
        <end position="29"/>
    </location>
</feature>
<dbReference type="Proteomes" id="UP000475385">
    <property type="component" value="Unassembled WGS sequence"/>
</dbReference>
<evidence type="ECO:0000259" key="4">
    <source>
        <dbReference type="Pfam" id="PF07992"/>
    </source>
</evidence>
<dbReference type="InterPro" id="IPR023753">
    <property type="entry name" value="FAD/NAD-binding_dom"/>
</dbReference>
<dbReference type="Gene3D" id="3.50.50.60">
    <property type="entry name" value="FAD/NAD(P)-binding domain"/>
    <property type="match status" value="3"/>
</dbReference>
<gene>
    <name evidence="5" type="ORF">G3576_12500</name>
</gene>
<feature type="domain" description="FAD/NAD(P)-binding" evidence="4">
    <location>
        <begin position="82"/>
        <end position="385"/>
    </location>
</feature>
<dbReference type="GO" id="GO:0016491">
    <property type="term" value="F:oxidoreductase activity"/>
    <property type="evidence" value="ECO:0007669"/>
    <property type="project" value="UniProtKB-KW"/>
</dbReference>
<evidence type="ECO:0000256" key="2">
    <source>
        <dbReference type="SAM" id="MobiDB-lite"/>
    </source>
</evidence>
<comment type="caution">
    <text evidence="5">The sequence shown here is derived from an EMBL/GenBank/DDBJ whole genome shotgun (WGS) entry which is preliminary data.</text>
</comment>
<dbReference type="Pfam" id="PF07992">
    <property type="entry name" value="Pyr_redox_2"/>
    <property type="match status" value="1"/>
</dbReference>
<dbReference type="AlphaFoldDB" id="A0A6M1LKW1"/>
<dbReference type="PANTHER" id="PTHR42949">
    <property type="entry name" value="ANAEROBIC GLYCEROL-3-PHOSPHATE DEHYDROGENASE SUBUNIT B"/>
    <property type="match status" value="1"/>
</dbReference>
<dbReference type="PIRSF" id="PIRSF037495">
    <property type="entry name" value="Opine_OX_OoxA/HcnB"/>
    <property type="match status" value="1"/>
</dbReference>
<organism evidence="5 6">
    <name type="scientific">Falsiroseomonas algicola</name>
    <dbReference type="NCBI Taxonomy" id="2716930"/>
    <lineage>
        <taxon>Bacteria</taxon>
        <taxon>Pseudomonadati</taxon>
        <taxon>Pseudomonadota</taxon>
        <taxon>Alphaproteobacteria</taxon>
        <taxon>Acetobacterales</taxon>
        <taxon>Roseomonadaceae</taxon>
        <taxon>Falsiroseomonas</taxon>
    </lineage>
</organism>
<dbReference type="InterPro" id="IPR007419">
    <property type="entry name" value="BFD-like_2Fe2S-bd_dom"/>
</dbReference>
<dbReference type="SUPFAM" id="SSF51905">
    <property type="entry name" value="FAD/NAD(P)-binding domain"/>
    <property type="match status" value="1"/>
</dbReference>
<reference evidence="5 6" key="1">
    <citation type="submission" date="2020-02" db="EMBL/GenBank/DDBJ databases">
        <authorList>
            <person name="Kim H.M."/>
            <person name="Jeon C.O."/>
        </authorList>
    </citation>
    <scope>NUCLEOTIDE SEQUENCE [LARGE SCALE GENOMIC DNA]</scope>
    <source>
        <strain evidence="5 6">PeD5</strain>
    </source>
</reference>
<dbReference type="InterPro" id="IPR041854">
    <property type="entry name" value="BFD-like_2Fe2S-bd_dom_sf"/>
</dbReference>